<dbReference type="HOGENOM" id="CLU_2906257_0_0_1"/>
<protein>
    <submittedName>
        <fullName evidence="1">Uncharacterized protein</fullName>
    </submittedName>
</protein>
<gene>
    <name evidence="1" type="ORF">CGI_10011257</name>
</gene>
<organism evidence="1">
    <name type="scientific">Magallana gigas</name>
    <name type="common">Pacific oyster</name>
    <name type="synonym">Crassostrea gigas</name>
    <dbReference type="NCBI Taxonomy" id="29159"/>
    <lineage>
        <taxon>Eukaryota</taxon>
        <taxon>Metazoa</taxon>
        <taxon>Spiralia</taxon>
        <taxon>Lophotrochozoa</taxon>
        <taxon>Mollusca</taxon>
        <taxon>Bivalvia</taxon>
        <taxon>Autobranchia</taxon>
        <taxon>Pteriomorphia</taxon>
        <taxon>Ostreida</taxon>
        <taxon>Ostreoidea</taxon>
        <taxon>Ostreidae</taxon>
        <taxon>Magallana</taxon>
    </lineage>
</organism>
<accession>K1QML2</accession>
<reference evidence="1" key="1">
    <citation type="journal article" date="2012" name="Nature">
        <title>The oyster genome reveals stress adaptation and complexity of shell formation.</title>
        <authorList>
            <person name="Zhang G."/>
            <person name="Fang X."/>
            <person name="Guo X."/>
            <person name="Li L."/>
            <person name="Luo R."/>
            <person name="Xu F."/>
            <person name="Yang P."/>
            <person name="Zhang L."/>
            <person name="Wang X."/>
            <person name="Qi H."/>
            <person name="Xiong Z."/>
            <person name="Que H."/>
            <person name="Xie Y."/>
            <person name="Holland P.W."/>
            <person name="Paps J."/>
            <person name="Zhu Y."/>
            <person name="Wu F."/>
            <person name="Chen Y."/>
            <person name="Wang J."/>
            <person name="Peng C."/>
            <person name="Meng J."/>
            <person name="Yang L."/>
            <person name="Liu J."/>
            <person name="Wen B."/>
            <person name="Zhang N."/>
            <person name="Huang Z."/>
            <person name="Zhu Q."/>
            <person name="Feng Y."/>
            <person name="Mount A."/>
            <person name="Hedgecock D."/>
            <person name="Xu Z."/>
            <person name="Liu Y."/>
            <person name="Domazet-Loso T."/>
            <person name="Du Y."/>
            <person name="Sun X."/>
            <person name="Zhang S."/>
            <person name="Liu B."/>
            <person name="Cheng P."/>
            <person name="Jiang X."/>
            <person name="Li J."/>
            <person name="Fan D."/>
            <person name="Wang W."/>
            <person name="Fu W."/>
            <person name="Wang T."/>
            <person name="Wang B."/>
            <person name="Zhang J."/>
            <person name="Peng Z."/>
            <person name="Li Y."/>
            <person name="Li N."/>
            <person name="Wang J."/>
            <person name="Chen M."/>
            <person name="He Y."/>
            <person name="Tan F."/>
            <person name="Song X."/>
            <person name="Zheng Q."/>
            <person name="Huang R."/>
            <person name="Yang H."/>
            <person name="Du X."/>
            <person name="Chen L."/>
            <person name="Yang M."/>
            <person name="Gaffney P.M."/>
            <person name="Wang S."/>
            <person name="Luo L."/>
            <person name="She Z."/>
            <person name="Ming Y."/>
            <person name="Huang W."/>
            <person name="Zhang S."/>
            <person name="Huang B."/>
            <person name="Zhang Y."/>
            <person name="Qu T."/>
            <person name="Ni P."/>
            <person name="Miao G."/>
            <person name="Wang J."/>
            <person name="Wang Q."/>
            <person name="Steinberg C.E."/>
            <person name="Wang H."/>
            <person name="Li N."/>
            <person name="Qian L."/>
            <person name="Zhang G."/>
            <person name="Li Y."/>
            <person name="Yang H."/>
            <person name="Liu X."/>
            <person name="Wang J."/>
            <person name="Yin Y."/>
            <person name="Wang J."/>
        </authorList>
    </citation>
    <scope>NUCLEOTIDE SEQUENCE [LARGE SCALE GENOMIC DNA]</scope>
    <source>
        <strain evidence="1">05x7-T-G4-1.051#20</strain>
    </source>
</reference>
<dbReference type="EMBL" id="JH818986">
    <property type="protein sequence ID" value="EKC35083.1"/>
    <property type="molecule type" value="Genomic_DNA"/>
</dbReference>
<name>K1QML2_MAGGI</name>
<evidence type="ECO:0000313" key="1">
    <source>
        <dbReference type="EMBL" id="EKC35083.1"/>
    </source>
</evidence>
<sequence>MESDLLAFTAQLWPFAWTEEVPPVTSIAGFKLRHFLVTSVTSHDGVGDLLLDFNDAAQYTNK</sequence>
<dbReference type="InParanoid" id="K1QML2"/>
<proteinExistence type="predicted"/>
<dbReference type="AlphaFoldDB" id="K1QML2"/>